<gene>
    <name evidence="2" type="ORF">GGR47_003511</name>
</gene>
<accession>A0AAW3TU65</accession>
<evidence type="ECO:0000313" key="2">
    <source>
        <dbReference type="EMBL" id="MBB3877243.1"/>
    </source>
</evidence>
<dbReference type="RefSeq" id="WP_033966687.1">
    <property type="nucleotide sequence ID" value="NZ_JACIDB010000013.1"/>
</dbReference>
<dbReference type="Gene3D" id="1.10.8.1050">
    <property type="entry name" value="Antitoxin VbhA-like"/>
    <property type="match status" value="1"/>
</dbReference>
<dbReference type="Proteomes" id="UP000528945">
    <property type="component" value="Unassembled WGS sequence"/>
</dbReference>
<comment type="caution">
    <text evidence="2">The sequence shown here is derived from an EMBL/GenBank/DDBJ whole genome shotgun (WGS) entry which is preliminary data.</text>
</comment>
<feature type="domain" description="Antitoxin VbhA" evidence="1">
    <location>
        <begin position="19"/>
        <end position="62"/>
    </location>
</feature>
<name>A0AAW3TU65_9SPHN</name>
<evidence type="ECO:0000313" key="3">
    <source>
        <dbReference type="Proteomes" id="UP000528945"/>
    </source>
</evidence>
<dbReference type="AlphaFoldDB" id="A0AAW3TU65"/>
<keyword evidence="3" id="KW-1185">Reference proteome</keyword>
<dbReference type="CDD" id="cd11586">
    <property type="entry name" value="VbhA_like"/>
    <property type="match status" value="1"/>
</dbReference>
<dbReference type="InterPro" id="IPR043038">
    <property type="entry name" value="VbhA_sf"/>
</dbReference>
<evidence type="ECO:0000259" key="1">
    <source>
        <dbReference type="Pfam" id="PF18495"/>
    </source>
</evidence>
<reference evidence="2 3" key="1">
    <citation type="submission" date="2020-08" db="EMBL/GenBank/DDBJ databases">
        <title>Genomic Encyclopedia of Type Strains, Phase IV (KMG-IV): sequencing the most valuable type-strain genomes for metagenomic binning, comparative biology and taxonomic classification.</title>
        <authorList>
            <person name="Goeker M."/>
        </authorList>
    </citation>
    <scope>NUCLEOTIDE SEQUENCE [LARGE SCALE GENOMIC DNA]</scope>
    <source>
        <strain evidence="2 3">DSM 15581</strain>
    </source>
</reference>
<dbReference type="Pfam" id="PF18495">
    <property type="entry name" value="VbhA"/>
    <property type="match status" value="1"/>
</dbReference>
<organism evidence="2 3">
    <name type="scientific">Sphingomonas aquatilis</name>
    <dbReference type="NCBI Taxonomy" id="93063"/>
    <lineage>
        <taxon>Bacteria</taxon>
        <taxon>Pseudomonadati</taxon>
        <taxon>Pseudomonadota</taxon>
        <taxon>Alphaproteobacteria</taxon>
        <taxon>Sphingomonadales</taxon>
        <taxon>Sphingomonadaceae</taxon>
        <taxon>Sphingomonas</taxon>
    </lineage>
</organism>
<sequence length="71" mass="7932">MPARANALVQPAAFDRHSRQREVDFARGCVRHEGGILTDEIERLNAQYIAGEIDSDELTNAILQSQTVQTH</sequence>
<dbReference type="InterPro" id="IPR033788">
    <property type="entry name" value="VbhA-like"/>
</dbReference>
<dbReference type="InterPro" id="IPR041535">
    <property type="entry name" value="VbhA"/>
</dbReference>
<dbReference type="EMBL" id="JACIDB010000013">
    <property type="protein sequence ID" value="MBB3877243.1"/>
    <property type="molecule type" value="Genomic_DNA"/>
</dbReference>
<protein>
    <recommendedName>
        <fullName evidence="1">Antitoxin VbhA domain-containing protein</fullName>
    </recommendedName>
</protein>
<proteinExistence type="predicted"/>